<sequence>MKNIIKYTFLSALITGIVACDVDNTLPEIKEASSETITASAGSADFSKYVAIGASFTAGFTDNALFKAAQENSFPNTLAKKFAMVGGGNFSQPLMNDNFGGLILAGNPVINPSTGQRLFAERLVFNGTGPASLTSLNPLAMSTTDFALNNPTGPFSNLGVPGAKSFHLLADGYGSLANFPAAANPYAIRIAGNTNTSIIGLAVAQNPTFFTLSEFGGNDVLGYAITGGDGSNPITPTATFNGALDLTINALAATNAKGLIANVPYITSLPYFTTVPHAPLDPSNPALAAQIPTLNTVYGALNQVFSALGETERIVQFSTTAANPVIIHDENLAPLSATITAALGANPAFVPFVQSLGLPASAAPLVAQLMGNQYGQARPATEDDLIVLPSSTIISTVNTDAAANLIAASGGLLPASLAGQFSAEGVTLPLADKWVLTPEEQMEIKTATDDYNTSLKAKADANGYAFVDFNAILQQAATTGLPFDNNLLTTSLVTGGLVSLDGIHLTGKGYALMANKMLEAIDTAYGSNFGQATNGLAKSEDYPTNYSPLLQ</sequence>
<dbReference type="SUPFAM" id="SSF52266">
    <property type="entry name" value="SGNH hydrolase"/>
    <property type="match status" value="2"/>
</dbReference>
<organism evidence="1 2">
    <name type="scientific">Tenacibaculum polynesiense</name>
    <dbReference type="NCBI Taxonomy" id="3137857"/>
    <lineage>
        <taxon>Bacteria</taxon>
        <taxon>Pseudomonadati</taxon>
        <taxon>Bacteroidota</taxon>
        <taxon>Flavobacteriia</taxon>
        <taxon>Flavobacteriales</taxon>
        <taxon>Flavobacteriaceae</taxon>
        <taxon>Tenacibaculum</taxon>
    </lineage>
</organism>
<dbReference type="Proteomes" id="UP001497527">
    <property type="component" value="Unassembled WGS sequence"/>
</dbReference>
<accession>A0ABM9P9V0</accession>
<dbReference type="EMBL" id="CAXJIO010000011">
    <property type="protein sequence ID" value="CAL2102361.1"/>
    <property type="molecule type" value="Genomic_DNA"/>
</dbReference>
<evidence type="ECO:0000313" key="1">
    <source>
        <dbReference type="EMBL" id="CAL2102361.1"/>
    </source>
</evidence>
<evidence type="ECO:0000313" key="2">
    <source>
        <dbReference type="Proteomes" id="UP001497527"/>
    </source>
</evidence>
<dbReference type="Gene3D" id="3.40.50.1110">
    <property type="entry name" value="SGNH hydrolase"/>
    <property type="match status" value="1"/>
</dbReference>
<reference evidence="1 2" key="1">
    <citation type="submission" date="2024-05" db="EMBL/GenBank/DDBJ databases">
        <authorList>
            <person name="Duchaud E."/>
        </authorList>
    </citation>
    <scope>NUCLEOTIDE SEQUENCE [LARGE SCALE GENOMIC DNA]</scope>
    <source>
        <strain evidence="1">Ena-SAMPLE-TAB-13-05-2024-13:56:06:370-140308</strain>
    </source>
</reference>
<proteinExistence type="predicted"/>
<gene>
    <name evidence="1" type="ORF">T190423A01A_20112</name>
</gene>
<keyword evidence="2" id="KW-1185">Reference proteome</keyword>
<dbReference type="PROSITE" id="PS51257">
    <property type="entry name" value="PROKAR_LIPOPROTEIN"/>
    <property type="match status" value="1"/>
</dbReference>
<dbReference type="RefSeq" id="WP_348715567.1">
    <property type="nucleotide sequence ID" value="NZ_CAXJIO010000011.1"/>
</dbReference>
<protein>
    <submittedName>
        <fullName evidence="1">G-D-S-L family lipolytic protein</fullName>
    </submittedName>
</protein>
<comment type="caution">
    <text evidence="1">The sequence shown here is derived from an EMBL/GenBank/DDBJ whole genome shotgun (WGS) entry which is preliminary data.</text>
</comment>
<name>A0ABM9P9V0_9FLAO</name>
<dbReference type="InterPro" id="IPR036514">
    <property type="entry name" value="SGNH_hydro_sf"/>
</dbReference>